<dbReference type="Gene3D" id="3.30.200.20">
    <property type="entry name" value="Phosphorylase Kinase, domain 1"/>
    <property type="match status" value="1"/>
</dbReference>
<evidence type="ECO:0000313" key="12">
    <source>
        <dbReference type="EMBL" id="KZS97774.1"/>
    </source>
</evidence>
<keyword evidence="6 7" id="KW-0067">ATP-binding</keyword>
<dbReference type="PANTHER" id="PTHR24351">
    <property type="entry name" value="RIBOSOMAL PROTEIN S6 KINASE"/>
    <property type="match status" value="1"/>
</dbReference>
<keyword evidence="3" id="KW-0808">Transferase</keyword>
<evidence type="ECO:0000256" key="6">
    <source>
        <dbReference type="ARBA" id="ARBA00022840"/>
    </source>
</evidence>
<dbReference type="PROSITE" id="PS51285">
    <property type="entry name" value="AGC_KINASE_CTER"/>
    <property type="match status" value="1"/>
</dbReference>
<evidence type="ECO:0000259" key="11">
    <source>
        <dbReference type="PROSITE" id="PS51285"/>
    </source>
</evidence>
<dbReference type="EMBL" id="KV419396">
    <property type="protein sequence ID" value="KZS97774.1"/>
    <property type="molecule type" value="Genomic_DNA"/>
</dbReference>
<feature type="region of interest" description="Disordered" evidence="8">
    <location>
        <begin position="657"/>
        <end position="701"/>
    </location>
</feature>
<feature type="compositionally biased region" description="Basic and acidic residues" evidence="8">
    <location>
        <begin position="18"/>
        <end position="29"/>
    </location>
</feature>
<feature type="region of interest" description="Disordered" evidence="8">
    <location>
        <begin position="195"/>
        <end position="238"/>
    </location>
</feature>
<feature type="compositionally biased region" description="Basic and acidic residues" evidence="8">
    <location>
        <begin position="759"/>
        <end position="769"/>
    </location>
</feature>
<dbReference type="STRING" id="1314777.A0A164ZJ95"/>
<dbReference type="InterPro" id="IPR011009">
    <property type="entry name" value="Kinase-like_dom_sf"/>
</dbReference>
<keyword evidence="1" id="KW-0723">Serine/threonine-protein kinase</keyword>
<dbReference type="CDD" id="cd11651">
    <property type="entry name" value="YPK1_N_like"/>
    <property type="match status" value="1"/>
</dbReference>
<dbReference type="GO" id="GO:0004674">
    <property type="term" value="F:protein serine/threonine kinase activity"/>
    <property type="evidence" value="ECO:0007669"/>
    <property type="project" value="UniProtKB-KW"/>
</dbReference>
<accession>A0A164ZJ95</accession>
<dbReference type="FunFam" id="1.10.510.10:FF:000008">
    <property type="entry name" value="Non-specific serine/threonine protein kinase"/>
    <property type="match status" value="1"/>
</dbReference>
<keyword evidence="13" id="KW-1185">Reference proteome</keyword>
<dbReference type="SUPFAM" id="SSF49562">
    <property type="entry name" value="C2 domain (Calcium/lipid-binding domain, CaLB)"/>
    <property type="match status" value="1"/>
</dbReference>
<dbReference type="InterPro" id="IPR017892">
    <property type="entry name" value="Pkinase_C"/>
</dbReference>
<dbReference type="SMART" id="SM00133">
    <property type="entry name" value="S_TK_X"/>
    <property type="match status" value="1"/>
</dbReference>
<dbReference type="SMART" id="SM00239">
    <property type="entry name" value="C2"/>
    <property type="match status" value="1"/>
</dbReference>
<dbReference type="PROSITE" id="PS00108">
    <property type="entry name" value="PROTEIN_KINASE_ST"/>
    <property type="match status" value="1"/>
</dbReference>
<dbReference type="Pfam" id="PF00433">
    <property type="entry name" value="Pkinase_C"/>
    <property type="match status" value="2"/>
</dbReference>
<name>A0A164ZJ95_9AGAM</name>
<dbReference type="InterPro" id="IPR017441">
    <property type="entry name" value="Protein_kinase_ATP_BS"/>
</dbReference>
<keyword evidence="4 7" id="KW-0547">Nucleotide-binding</keyword>
<evidence type="ECO:0000256" key="4">
    <source>
        <dbReference type="ARBA" id="ARBA00022741"/>
    </source>
</evidence>
<dbReference type="SUPFAM" id="SSF56112">
    <property type="entry name" value="Protein kinase-like (PK-like)"/>
    <property type="match status" value="1"/>
</dbReference>
<gene>
    <name evidence="12" type="ORF">SISNIDRAFT_405713</name>
</gene>
<dbReference type="Gene3D" id="1.10.510.10">
    <property type="entry name" value="Transferase(Phosphotransferase) domain 1"/>
    <property type="match status" value="1"/>
</dbReference>
<sequence length="769" mass="85225">MLKLWPSGPIDQTTPKASRHDRNPFDDQPHPPSQPRTPSAAPVIHHLLTPTSLAASAGTQTPTLSGPLSSPAPSAFPVALPTTQLSLHAPVFNMQAPPPPRFNLQRPPVQPATPSHPNTPRGQLHVKLLQARHLHVSNPLARPYVVVQFEQNEFVSREPTDETEKEVKGVPVSLSRNTSSTALSALGAIGLASRGGSAKSSLSNSPASSTSSGKSSLRDPRTVVSNTSAASVAPSTSLFGSGRSAHNPVWKHQVSFDVTSDQSVITFNIYDRADENAGFLGMLELKPVLIHDHTVDQWHKLQPHKGEKVTGEIRVQITYEQYKTKRTLTPRDFEFLKLIGRGTFGRVFQVRKKDTKRIYAMKVLSKKEIVAKKEVAHTIGERKILQRSLESPFLVGLKFSFQTDKDLYLVTDFKSGGELFWHLQKETRFAEDRARFYIAELILALEHLHKYDIVYRDLKPENILLDATGHVALCDFGLSKPDLPSDQLTNTFCGTTEYLAPEVLLDDHGYSKLVDFWSLGVLLFEMCCGWSPFYAEDTQQMYKNICFGKIRFPKGVINEDGKQFVKGLLNRNPKHRLGAQRDAAELKEHPFFKTIDWRALSLKQVTPPFKPEVESDESTANFDPEFTSANMEDFGLIDDDLDDDDPSEAWVESASLSNSGIHMPNGPLGSDNKDKGLSNGTGISIKSKKKKAQEEAASVLTSSVQDKFKGFSYTGESLANPSYFPVHPADEHSGQATPEANSEDEFDDDSRIGGRYAGRRGDRIDMDME</sequence>
<feature type="domain" description="AGC-kinase C-terminal" evidence="11">
    <location>
        <begin position="593"/>
        <end position="723"/>
    </location>
</feature>
<evidence type="ECO:0000313" key="13">
    <source>
        <dbReference type="Proteomes" id="UP000076722"/>
    </source>
</evidence>
<evidence type="ECO:0000256" key="7">
    <source>
        <dbReference type="PROSITE-ProRule" id="PRU10141"/>
    </source>
</evidence>
<keyword evidence="5 12" id="KW-0418">Kinase</keyword>
<evidence type="ECO:0000259" key="9">
    <source>
        <dbReference type="PROSITE" id="PS50004"/>
    </source>
</evidence>
<dbReference type="InterPro" id="IPR000008">
    <property type="entry name" value="C2_dom"/>
</dbReference>
<dbReference type="FunFam" id="3.30.200.20:FF:000116">
    <property type="entry name" value="Non-specific serine/threonine protein kinase"/>
    <property type="match status" value="1"/>
</dbReference>
<dbReference type="Proteomes" id="UP000076722">
    <property type="component" value="Unassembled WGS sequence"/>
</dbReference>
<keyword evidence="2" id="KW-0597">Phosphoprotein</keyword>
<dbReference type="OrthoDB" id="63267at2759"/>
<dbReference type="SMART" id="SM00220">
    <property type="entry name" value="S_TKc"/>
    <property type="match status" value="1"/>
</dbReference>
<evidence type="ECO:0000256" key="2">
    <source>
        <dbReference type="ARBA" id="ARBA00022553"/>
    </source>
</evidence>
<dbReference type="GO" id="GO:0005524">
    <property type="term" value="F:ATP binding"/>
    <property type="evidence" value="ECO:0007669"/>
    <property type="project" value="UniProtKB-UniRule"/>
</dbReference>
<evidence type="ECO:0000256" key="5">
    <source>
        <dbReference type="ARBA" id="ARBA00022777"/>
    </source>
</evidence>
<dbReference type="PROSITE" id="PS50011">
    <property type="entry name" value="PROTEIN_KINASE_DOM"/>
    <property type="match status" value="1"/>
</dbReference>
<feature type="compositionally biased region" description="Polar residues" evidence="8">
    <location>
        <begin position="223"/>
        <end position="238"/>
    </location>
</feature>
<reference evidence="12 13" key="1">
    <citation type="journal article" date="2016" name="Mol. Biol. Evol.">
        <title>Comparative Genomics of Early-Diverging Mushroom-Forming Fungi Provides Insights into the Origins of Lignocellulose Decay Capabilities.</title>
        <authorList>
            <person name="Nagy L.G."/>
            <person name="Riley R."/>
            <person name="Tritt A."/>
            <person name="Adam C."/>
            <person name="Daum C."/>
            <person name="Floudas D."/>
            <person name="Sun H."/>
            <person name="Yadav J.S."/>
            <person name="Pangilinan J."/>
            <person name="Larsson K.H."/>
            <person name="Matsuura K."/>
            <person name="Barry K."/>
            <person name="Labutti K."/>
            <person name="Kuo R."/>
            <person name="Ohm R.A."/>
            <person name="Bhattacharya S.S."/>
            <person name="Shirouzu T."/>
            <person name="Yoshinaga Y."/>
            <person name="Martin F.M."/>
            <person name="Grigoriev I.V."/>
            <person name="Hibbett D.S."/>
        </authorList>
    </citation>
    <scope>NUCLEOTIDE SEQUENCE [LARGE SCALE GENOMIC DNA]</scope>
    <source>
        <strain evidence="12 13">HHB9708</strain>
    </source>
</reference>
<dbReference type="AlphaFoldDB" id="A0A164ZJ95"/>
<dbReference type="InterPro" id="IPR035892">
    <property type="entry name" value="C2_domain_sf"/>
</dbReference>
<feature type="region of interest" description="Disordered" evidence="8">
    <location>
        <begin position="720"/>
        <end position="769"/>
    </location>
</feature>
<dbReference type="PROSITE" id="PS50004">
    <property type="entry name" value="C2"/>
    <property type="match status" value="1"/>
</dbReference>
<feature type="compositionally biased region" description="Low complexity" evidence="8">
    <location>
        <begin position="195"/>
        <end position="215"/>
    </location>
</feature>
<organism evidence="12 13">
    <name type="scientific">Sistotremastrum niveocremeum HHB9708</name>
    <dbReference type="NCBI Taxonomy" id="1314777"/>
    <lineage>
        <taxon>Eukaryota</taxon>
        <taxon>Fungi</taxon>
        <taxon>Dikarya</taxon>
        <taxon>Basidiomycota</taxon>
        <taxon>Agaricomycotina</taxon>
        <taxon>Agaricomycetes</taxon>
        <taxon>Sistotremastrales</taxon>
        <taxon>Sistotremastraceae</taxon>
        <taxon>Sertulicium</taxon>
        <taxon>Sertulicium niveocremeum</taxon>
    </lineage>
</organism>
<protein>
    <submittedName>
        <fullName evidence="12">Pkinase-domain-containing protein</fullName>
    </submittedName>
</protein>
<feature type="binding site" evidence="7">
    <location>
        <position position="372"/>
    </location>
    <ligand>
        <name>ATP</name>
        <dbReference type="ChEBI" id="CHEBI:30616"/>
    </ligand>
</feature>
<dbReference type="Pfam" id="PF00069">
    <property type="entry name" value="Pkinase"/>
    <property type="match status" value="1"/>
</dbReference>
<feature type="domain" description="C2" evidence="9">
    <location>
        <begin position="105"/>
        <end position="299"/>
    </location>
</feature>
<dbReference type="InterPro" id="IPR000961">
    <property type="entry name" value="AGC-kinase_C"/>
</dbReference>
<evidence type="ECO:0000259" key="10">
    <source>
        <dbReference type="PROSITE" id="PS50011"/>
    </source>
</evidence>
<feature type="domain" description="Protein kinase" evidence="10">
    <location>
        <begin position="333"/>
        <end position="592"/>
    </location>
</feature>
<evidence type="ECO:0000256" key="1">
    <source>
        <dbReference type="ARBA" id="ARBA00022527"/>
    </source>
</evidence>
<dbReference type="InterPro" id="IPR000719">
    <property type="entry name" value="Prot_kinase_dom"/>
</dbReference>
<dbReference type="PROSITE" id="PS00107">
    <property type="entry name" value="PROTEIN_KINASE_ATP"/>
    <property type="match status" value="1"/>
</dbReference>
<evidence type="ECO:0000256" key="3">
    <source>
        <dbReference type="ARBA" id="ARBA00022679"/>
    </source>
</evidence>
<proteinExistence type="predicted"/>
<dbReference type="Gene3D" id="2.60.40.150">
    <property type="entry name" value="C2 domain"/>
    <property type="match status" value="1"/>
</dbReference>
<feature type="region of interest" description="Disordered" evidence="8">
    <location>
        <begin position="1"/>
        <end position="40"/>
    </location>
</feature>
<dbReference type="InterPro" id="IPR008271">
    <property type="entry name" value="Ser/Thr_kinase_AS"/>
</dbReference>
<evidence type="ECO:0000256" key="8">
    <source>
        <dbReference type="SAM" id="MobiDB-lite"/>
    </source>
</evidence>
<dbReference type="Pfam" id="PF00168">
    <property type="entry name" value="C2"/>
    <property type="match status" value="2"/>
</dbReference>